<name>A0A0N0DUW8_LEPPY</name>
<dbReference type="AlphaFoldDB" id="A0A0N0DUW8"/>
<dbReference type="OMA" id="QGMVRHD"/>
<dbReference type="RefSeq" id="XP_015657973.1">
    <property type="nucleotide sequence ID" value="XM_015803331.1"/>
</dbReference>
<sequence length="422" mass="46115">MSETAVFDGGVLVEGRSRTVSTFLDCLHPSVYRSSDGGAESAGVRRCIGVISTLLTNHRQHPNDPRYASFSAVSSAWQGGVLPWVYVLRLVAWMGCTPNTEGSRYIFQDCSSAADHLRVLDDCIEELRCVMAVWCTPVSSLATSTDQEAFKEESSGRGGMTAAFSIQERTECFEAARASLTEKYTIEAMISPPTEREEAFRSCTSALQLKLLSLASCAMANSTGTQRGVRAARPPLLSTKSTPVDACLRRDSIQWLLQHTSLCELTQECQRAAALVAAAAAASGTTSYFLPDPRGSASLSVARPSSAMVQRLRNRAREEQHQRYLNTTGPAYRALTQEERHRGESAVIDIAGVLEQIAVVTETQGMVRADRQEARRLLDAFKQDGDLAKLYALQEQYTAALEEAKKSYGKPLVYGEYESLAP</sequence>
<dbReference type="RefSeq" id="XP_015657975.1">
    <property type="nucleotide sequence ID" value="XM_015803333.1"/>
</dbReference>
<gene>
    <name evidence="1" type="ORF">ABB37_05354</name>
</gene>
<dbReference type="EMBL" id="LGTL01000010">
    <property type="protein sequence ID" value="KPA79535.1"/>
    <property type="molecule type" value="Genomic_DNA"/>
</dbReference>
<keyword evidence="2" id="KW-1185">Reference proteome</keyword>
<accession>A0A0N0DUW8</accession>
<organism evidence="1 2">
    <name type="scientific">Leptomonas pyrrhocoris</name>
    <name type="common">Firebug parasite</name>
    <dbReference type="NCBI Taxonomy" id="157538"/>
    <lineage>
        <taxon>Eukaryota</taxon>
        <taxon>Discoba</taxon>
        <taxon>Euglenozoa</taxon>
        <taxon>Kinetoplastea</taxon>
        <taxon>Metakinetoplastina</taxon>
        <taxon>Trypanosomatida</taxon>
        <taxon>Trypanosomatidae</taxon>
        <taxon>Leishmaniinae</taxon>
        <taxon>Leptomonas</taxon>
    </lineage>
</organism>
<dbReference type="EMBL" id="LGTL01000010">
    <property type="protein sequence ID" value="KPA79536.1"/>
    <property type="molecule type" value="Genomic_DNA"/>
</dbReference>
<protein>
    <recommendedName>
        <fullName evidence="3">PUB domain-containing protein</fullName>
    </recommendedName>
</protein>
<comment type="caution">
    <text evidence="1">The sequence shown here is derived from an EMBL/GenBank/DDBJ whole genome shotgun (WGS) entry which is preliminary data.</text>
</comment>
<dbReference type="RefSeq" id="XP_015657974.1">
    <property type="nucleotide sequence ID" value="XM_015803332.1"/>
</dbReference>
<dbReference type="GeneID" id="26905644"/>
<dbReference type="EMBL" id="LGTL01000010">
    <property type="protein sequence ID" value="KPA79534.1"/>
    <property type="molecule type" value="Genomic_DNA"/>
</dbReference>
<evidence type="ECO:0000313" key="1">
    <source>
        <dbReference type="EMBL" id="KPA79534.1"/>
    </source>
</evidence>
<evidence type="ECO:0008006" key="3">
    <source>
        <dbReference type="Google" id="ProtNLM"/>
    </source>
</evidence>
<reference evidence="1 2" key="1">
    <citation type="submission" date="2015-07" db="EMBL/GenBank/DDBJ databases">
        <title>High-quality genome of monoxenous trypanosomatid Leptomonas pyrrhocoris.</title>
        <authorList>
            <person name="Flegontov P."/>
            <person name="Butenko A."/>
            <person name="Firsov S."/>
            <person name="Vlcek C."/>
            <person name="Logacheva M.D."/>
            <person name="Field M."/>
            <person name="Filatov D."/>
            <person name="Flegontova O."/>
            <person name="Gerasimov E."/>
            <person name="Jackson A.P."/>
            <person name="Kelly S."/>
            <person name="Opperdoes F."/>
            <person name="O'Reilly A."/>
            <person name="Votypka J."/>
            <person name="Yurchenko V."/>
            <person name="Lukes J."/>
        </authorList>
    </citation>
    <scope>NUCLEOTIDE SEQUENCE [LARGE SCALE GENOMIC DNA]</scope>
    <source>
        <strain evidence="1">H10</strain>
    </source>
</reference>
<dbReference type="OrthoDB" id="263816at2759"/>
<dbReference type="Proteomes" id="UP000037923">
    <property type="component" value="Unassembled WGS sequence"/>
</dbReference>
<proteinExistence type="predicted"/>
<dbReference type="VEuPathDB" id="TriTrypDB:LpyrH10_10_1230"/>
<evidence type="ECO:0000313" key="2">
    <source>
        <dbReference type="Proteomes" id="UP000037923"/>
    </source>
</evidence>